<sequence length="75" mass="8630">MNDLYRSQFRLPWDLYEALQEQATANERSLNAELVQRLQDSLSGQTSNSDIAAELRKQSEQIAHLTHLIESLSKQ</sequence>
<dbReference type="Gene3D" id="1.10.1220.10">
    <property type="entry name" value="Met repressor-like"/>
    <property type="match status" value="1"/>
</dbReference>
<keyword evidence="2" id="KW-0238">DNA-binding</keyword>
<dbReference type="Proteomes" id="UP000510822">
    <property type="component" value="Chromosome"/>
</dbReference>
<accession>A0A7D5V8J2</accession>
<dbReference type="SUPFAM" id="SSF47598">
    <property type="entry name" value="Ribbon-helix-helix"/>
    <property type="match status" value="1"/>
</dbReference>
<organism evidence="2 3">
    <name type="scientific">Chitinibacter fontanus</name>
    <dbReference type="NCBI Taxonomy" id="1737446"/>
    <lineage>
        <taxon>Bacteria</taxon>
        <taxon>Pseudomonadati</taxon>
        <taxon>Pseudomonadota</taxon>
        <taxon>Betaproteobacteria</taxon>
        <taxon>Neisseriales</taxon>
        <taxon>Chitinibacteraceae</taxon>
        <taxon>Chitinibacter</taxon>
    </lineage>
</organism>
<proteinExistence type="predicted"/>
<feature type="domain" description="Arc-like DNA binding" evidence="1">
    <location>
        <begin position="8"/>
        <end position="43"/>
    </location>
</feature>
<dbReference type="InterPro" id="IPR010985">
    <property type="entry name" value="Ribbon_hlx_hlx"/>
</dbReference>
<protein>
    <submittedName>
        <fullName evidence="2">Arc family DNA-binding protein</fullName>
    </submittedName>
</protein>
<dbReference type="KEGG" id="cfon:HZU75_04110"/>
<name>A0A7D5V8J2_9NEIS</name>
<dbReference type="EMBL" id="CP058952">
    <property type="protein sequence ID" value="QLI80775.1"/>
    <property type="molecule type" value="Genomic_DNA"/>
</dbReference>
<dbReference type="InterPro" id="IPR013321">
    <property type="entry name" value="Arc_rbn_hlx_hlx"/>
</dbReference>
<dbReference type="AlphaFoldDB" id="A0A7D5V8J2"/>
<dbReference type="RefSeq" id="WP_180307909.1">
    <property type="nucleotide sequence ID" value="NZ_CP058952.1"/>
</dbReference>
<dbReference type="GO" id="GO:0006355">
    <property type="term" value="P:regulation of DNA-templated transcription"/>
    <property type="evidence" value="ECO:0007669"/>
    <property type="project" value="InterPro"/>
</dbReference>
<keyword evidence="3" id="KW-1185">Reference proteome</keyword>
<gene>
    <name evidence="2" type="ORF">HZU75_04110</name>
</gene>
<evidence type="ECO:0000313" key="3">
    <source>
        <dbReference type="Proteomes" id="UP000510822"/>
    </source>
</evidence>
<dbReference type="GO" id="GO:0003677">
    <property type="term" value="F:DNA binding"/>
    <property type="evidence" value="ECO:0007669"/>
    <property type="project" value="UniProtKB-KW"/>
</dbReference>
<evidence type="ECO:0000313" key="2">
    <source>
        <dbReference type="EMBL" id="QLI80775.1"/>
    </source>
</evidence>
<dbReference type="InterPro" id="IPR005569">
    <property type="entry name" value="Arc_DNA-bd_dom"/>
</dbReference>
<evidence type="ECO:0000259" key="1">
    <source>
        <dbReference type="Pfam" id="PF03869"/>
    </source>
</evidence>
<reference evidence="2 3" key="1">
    <citation type="journal article" date="2016" name="Int. J. Syst. Evol. Microbiol.">
        <title>Chitinibacter fontanus sp. nov., isolated from a spring.</title>
        <authorList>
            <person name="Sheu S.Y."/>
            <person name="Li Y.S."/>
            <person name="Young C.C."/>
            <person name="Chen W.M."/>
        </authorList>
    </citation>
    <scope>NUCLEOTIDE SEQUENCE [LARGE SCALE GENOMIC DNA]</scope>
    <source>
        <strain evidence="2 3">STM-7</strain>
    </source>
</reference>
<dbReference type="Pfam" id="PF03869">
    <property type="entry name" value="Arc"/>
    <property type="match status" value="1"/>
</dbReference>